<name>A0ABS3E2A4_9GAMM</name>
<feature type="signal peptide" evidence="13">
    <location>
        <begin position="1"/>
        <end position="27"/>
    </location>
</feature>
<gene>
    <name evidence="16" type="ORF">JF535_01040</name>
</gene>
<protein>
    <submittedName>
        <fullName evidence="16">TonB-dependent receptor</fullName>
    </submittedName>
</protein>
<evidence type="ECO:0000256" key="13">
    <source>
        <dbReference type="SAM" id="SignalP"/>
    </source>
</evidence>
<keyword evidence="17" id="KW-1185">Reference proteome</keyword>
<organism evidence="16 17">
    <name type="scientific">Microbulbifer salipaludis</name>
    <dbReference type="NCBI Taxonomy" id="187980"/>
    <lineage>
        <taxon>Bacteria</taxon>
        <taxon>Pseudomonadati</taxon>
        <taxon>Pseudomonadota</taxon>
        <taxon>Gammaproteobacteria</taxon>
        <taxon>Cellvibrionales</taxon>
        <taxon>Microbulbiferaceae</taxon>
        <taxon>Microbulbifer</taxon>
    </lineage>
</organism>
<dbReference type="PANTHER" id="PTHR32552">
    <property type="entry name" value="FERRICHROME IRON RECEPTOR-RELATED"/>
    <property type="match status" value="1"/>
</dbReference>
<evidence type="ECO:0000256" key="2">
    <source>
        <dbReference type="ARBA" id="ARBA00022448"/>
    </source>
</evidence>
<keyword evidence="3 11" id="KW-1134">Transmembrane beta strand</keyword>
<proteinExistence type="inferred from homology"/>
<dbReference type="EMBL" id="JAEKJR010000001">
    <property type="protein sequence ID" value="MBN8429423.1"/>
    <property type="molecule type" value="Genomic_DNA"/>
</dbReference>
<dbReference type="Gene3D" id="2.40.170.20">
    <property type="entry name" value="TonB-dependent receptor, beta-barrel domain"/>
    <property type="match status" value="2"/>
</dbReference>
<dbReference type="SUPFAM" id="SSF56935">
    <property type="entry name" value="Porins"/>
    <property type="match status" value="1"/>
</dbReference>
<comment type="caution">
    <text evidence="16">The sequence shown here is derived from an EMBL/GenBank/DDBJ whole genome shotgun (WGS) entry which is preliminary data.</text>
</comment>
<dbReference type="InterPro" id="IPR036942">
    <property type="entry name" value="Beta-barrel_TonB_sf"/>
</dbReference>
<keyword evidence="4" id="KW-0410">Iron transport</keyword>
<dbReference type="InterPro" id="IPR039426">
    <property type="entry name" value="TonB-dep_rcpt-like"/>
</dbReference>
<feature type="domain" description="TonB-dependent receptor-like beta-barrel" evidence="14">
    <location>
        <begin position="347"/>
        <end position="881"/>
    </location>
</feature>
<evidence type="ECO:0000256" key="5">
    <source>
        <dbReference type="ARBA" id="ARBA00022692"/>
    </source>
</evidence>
<keyword evidence="8 12" id="KW-0798">TonB box</keyword>
<keyword evidence="6" id="KW-0408">Iron</keyword>
<feature type="chain" id="PRO_5046385322" evidence="13">
    <location>
        <begin position="28"/>
        <end position="914"/>
    </location>
</feature>
<evidence type="ECO:0000313" key="17">
    <source>
        <dbReference type="Proteomes" id="UP000664293"/>
    </source>
</evidence>
<evidence type="ECO:0000256" key="1">
    <source>
        <dbReference type="ARBA" id="ARBA00004571"/>
    </source>
</evidence>
<evidence type="ECO:0000256" key="11">
    <source>
        <dbReference type="PROSITE-ProRule" id="PRU01360"/>
    </source>
</evidence>
<evidence type="ECO:0000256" key="9">
    <source>
        <dbReference type="ARBA" id="ARBA00023136"/>
    </source>
</evidence>
<evidence type="ECO:0000256" key="3">
    <source>
        <dbReference type="ARBA" id="ARBA00022452"/>
    </source>
</evidence>
<evidence type="ECO:0000256" key="6">
    <source>
        <dbReference type="ARBA" id="ARBA00023004"/>
    </source>
</evidence>
<dbReference type="Proteomes" id="UP000664293">
    <property type="component" value="Unassembled WGS sequence"/>
</dbReference>
<accession>A0ABS3E2A4</accession>
<sequence>MMMRYKTLAAAIALSNLAYGAAALAQAEDTDKVEDRLDDSALEQVIVTATKRETNLMDTPIAISAFSEETLDKLGVKNIKDLNNLVPNMSIMVDNESSAPIITMRGVRSTNTTEWGDPAVGVHFDGIYTPRPQGAMALMFDIERAEMLRGPQGTLFGRNSTVGSINIISAKPKTDEFEASTRFEAGRFNQRAFKGMINIPVSDTFALRAAYMTEKKDSNLTGYYDPNQWDQRYLPMDELTPTDSAVSPAANGFEAWLFDQQYYQEVKADPADFYNNANQWAARVSASWTPTEKASWLVTVERFRDDSAGGIGQRDCERIEDRPVEMGGTCTDIWGSEDNFVAYVNVPGKNDMTMDSVRSHFTYDISDELQFVYNAGYQNQERTGQYDIDQGYYAWDQMLKWVDTDYDSWSHELQLKSTGDGRLQWIAGYFNFKEDNYMNGHYQGAMGGASLWIQPERVIKSEAVFGQATYSVTEQTHLTLGLRHTEDSKEDIGGRNWGCWDACSGPINAWGFVDWGLPWGNPDAWFGDGTAQTPRNTLNALPADYYDQPREGFVIDTQNDVYESWSKTTWRIGIDHDLSDNTMVYGYVANGYKGGGIGDVLYKQSTISPENPTGDRFDTSYDGETVVTYEVGVKTSLLDGDMNLRANYFYNDYKDQQFSTWTIYDVTFTYEPARDDVGEPIFDANGDPVLEEVRKDHGTFLTRNAASSRIQGLELEMEWAPWAGGHIGGYVTFLDTEITSDYWKQWGSEPGQVFNNDANPSDSSFGNSSDYYDPRYPSYRNLKGNELAYSPNASLTVNMSHTFEFRDGSSLTPFLSVHWEDDAYLDIDNRDKWVIPEEDMREGVDIAWFTDKRDAWTMATANLNYTSASQDWYAEAWVYNLTDEDVNWWQGFGGSTPMAGKAQRSYGLSFGYHW</sequence>
<keyword evidence="13" id="KW-0732">Signal</keyword>
<keyword evidence="2 11" id="KW-0813">Transport</keyword>
<evidence type="ECO:0000313" key="16">
    <source>
        <dbReference type="EMBL" id="MBN8429423.1"/>
    </source>
</evidence>
<evidence type="ECO:0000256" key="8">
    <source>
        <dbReference type="ARBA" id="ARBA00023077"/>
    </source>
</evidence>
<keyword evidence="5 11" id="KW-0812">Transmembrane</keyword>
<keyword evidence="7" id="KW-0406">Ion transport</keyword>
<dbReference type="Pfam" id="PF00593">
    <property type="entry name" value="TonB_dep_Rec_b-barrel"/>
    <property type="match status" value="1"/>
</dbReference>
<evidence type="ECO:0000256" key="4">
    <source>
        <dbReference type="ARBA" id="ARBA00022496"/>
    </source>
</evidence>
<feature type="domain" description="TonB-dependent receptor plug" evidence="15">
    <location>
        <begin position="56"/>
        <end position="163"/>
    </location>
</feature>
<keyword evidence="9 11" id="KW-0472">Membrane</keyword>
<evidence type="ECO:0000259" key="14">
    <source>
        <dbReference type="Pfam" id="PF00593"/>
    </source>
</evidence>
<dbReference type="Pfam" id="PF07715">
    <property type="entry name" value="Plug"/>
    <property type="match status" value="1"/>
</dbReference>
<keyword evidence="10 11" id="KW-0998">Cell outer membrane</keyword>
<dbReference type="InterPro" id="IPR012910">
    <property type="entry name" value="Plug_dom"/>
</dbReference>
<comment type="subcellular location">
    <subcellularLocation>
        <location evidence="1 11">Cell outer membrane</location>
        <topology evidence="1 11">Multi-pass membrane protein</topology>
    </subcellularLocation>
</comment>
<dbReference type="RefSeq" id="WP_206998063.1">
    <property type="nucleotide sequence ID" value="NZ_JAEKJR010000001.1"/>
</dbReference>
<keyword evidence="16" id="KW-0675">Receptor</keyword>
<comment type="similarity">
    <text evidence="11 12">Belongs to the TonB-dependent receptor family.</text>
</comment>
<evidence type="ECO:0000256" key="7">
    <source>
        <dbReference type="ARBA" id="ARBA00023065"/>
    </source>
</evidence>
<dbReference type="PANTHER" id="PTHR32552:SF81">
    <property type="entry name" value="TONB-DEPENDENT OUTER MEMBRANE RECEPTOR"/>
    <property type="match status" value="1"/>
</dbReference>
<dbReference type="InterPro" id="IPR000531">
    <property type="entry name" value="Beta-barrel_TonB"/>
</dbReference>
<evidence type="ECO:0000256" key="12">
    <source>
        <dbReference type="RuleBase" id="RU003357"/>
    </source>
</evidence>
<evidence type="ECO:0000256" key="10">
    <source>
        <dbReference type="ARBA" id="ARBA00023237"/>
    </source>
</evidence>
<evidence type="ECO:0000259" key="15">
    <source>
        <dbReference type="Pfam" id="PF07715"/>
    </source>
</evidence>
<reference evidence="16 17" key="1">
    <citation type="submission" date="2020-12" db="EMBL/GenBank/DDBJ databases">
        <title>Oil enriched cultivation method for isolating marine PHA-producing bacteria.</title>
        <authorList>
            <person name="Zheng W."/>
            <person name="Yu S."/>
            <person name="Huang Y."/>
        </authorList>
    </citation>
    <scope>NUCLEOTIDE SEQUENCE [LARGE SCALE GENOMIC DNA]</scope>
    <source>
        <strain evidence="16 17">SN0-2</strain>
    </source>
</reference>
<dbReference type="PROSITE" id="PS52016">
    <property type="entry name" value="TONB_DEPENDENT_REC_3"/>
    <property type="match status" value="1"/>
</dbReference>